<protein>
    <submittedName>
        <fullName evidence="4">Acyl carrier protein</fullName>
    </submittedName>
</protein>
<reference evidence="4" key="1">
    <citation type="submission" date="2021-05" db="EMBL/GenBank/DDBJ databases">
        <authorList>
            <person name="Pietrasiak N."/>
            <person name="Ward R."/>
            <person name="Stajich J.E."/>
            <person name="Kurbessoian T."/>
        </authorList>
    </citation>
    <scope>NUCLEOTIDE SEQUENCE</scope>
    <source>
        <strain evidence="4">HA4357-MV3</strain>
    </source>
</reference>
<proteinExistence type="predicted"/>
<dbReference type="InterPro" id="IPR006162">
    <property type="entry name" value="Ppantetheine_attach_site"/>
</dbReference>
<keyword evidence="2" id="KW-0597">Phosphoprotein</keyword>
<evidence type="ECO:0000259" key="3">
    <source>
        <dbReference type="PROSITE" id="PS50075"/>
    </source>
</evidence>
<dbReference type="SMART" id="SM01294">
    <property type="entry name" value="PKS_PP_betabranch"/>
    <property type="match status" value="1"/>
</dbReference>
<organism evidence="4 5">
    <name type="scientific">Pelatocladus maniniholoensis HA4357-MV3</name>
    <dbReference type="NCBI Taxonomy" id="1117104"/>
    <lineage>
        <taxon>Bacteria</taxon>
        <taxon>Bacillati</taxon>
        <taxon>Cyanobacteriota</taxon>
        <taxon>Cyanophyceae</taxon>
        <taxon>Nostocales</taxon>
        <taxon>Nostocaceae</taxon>
        <taxon>Pelatocladus</taxon>
    </lineage>
</organism>
<dbReference type="InterPro" id="IPR009081">
    <property type="entry name" value="PP-bd_ACP"/>
</dbReference>
<keyword evidence="1" id="KW-0596">Phosphopantetheine</keyword>
<dbReference type="SMART" id="SM00823">
    <property type="entry name" value="PKS_PP"/>
    <property type="match status" value="1"/>
</dbReference>
<evidence type="ECO:0000313" key="4">
    <source>
        <dbReference type="EMBL" id="MBW4434721.1"/>
    </source>
</evidence>
<accession>A0A9E3HDG2</accession>
<gene>
    <name evidence="4" type="ORF">KME28_24165</name>
</gene>
<dbReference type="InterPro" id="IPR036736">
    <property type="entry name" value="ACP-like_sf"/>
</dbReference>
<comment type="caution">
    <text evidence="4">The sequence shown here is derived from an EMBL/GenBank/DDBJ whole genome shotgun (WGS) entry which is preliminary data.</text>
</comment>
<dbReference type="EMBL" id="JAHHHW010000141">
    <property type="protein sequence ID" value="MBW4434721.1"/>
    <property type="molecule type" value="Genomic_DNA"/>
</dbReference>
<dbReference type="InterPro" id="IPR020806">
    <property type="entry name" value="PKS_PP-bd"/>
</dbReference>
<dbReference type="Pfam" id="PF00550">
    <property type="entry name" value="PP-binding"/>
    <property type="match status" value="1"/>
</dbReference>
<dbReference type="Gene3D" id="1.10.1200.10">
    <property type="entry name" value="ACP-like"/>
    <property type="match status" value="1"/>
</dbReference>
<dbReference type="Proteomes" id="UP000813215">
    <property type="component" value="Unassembled WGS sequence"/>
</dbReference>
<dbReference type="GO" id="GO:0031177">
    <property type="term" value="F:phosphopantetheine binding"/>
    <property type="evidence" value="ECO:0007669"/>
    <property type="project" value="InterPro"/>
</dbReference>
<feature type="domain" description="Carrier" evidence="3">
    <location>
        <begin position="33"/>
        <end position="107"/>
    </location>
</feature>
<dbReference type="PROSITE" id="PS50075">
    <property type="entry name" value="CARRIER"/>
    <property type="match status" value="1"/>
</dbReference>
<evidence type="ECO:0000256" key="2">
    <source>
        <dbReference type="ARBA" id="ARBA00022553"/>
    </source>
</evidence>
<evidence type="ECO:0000256" key="1">
    <source>
        <dbReference type="ARBA" id="ARBA00022450"/>
    </source>
</evidence>
<dbReference type="PROSITE" id="PS00012">
    <property type="entry name" value="PHOSPHOPANTETHEINE"/>
    <property type="match status" value="1"/>
</dbReference>
<name>A0A9E3HDG2_9NOST</name>
<reference evidence="4" key="2">
    <citation type="journal article" date="2022" name="Microbiol. Resour. Announc.">
        <title>Metagenome Sequencing to Explore Phylogenomics of Terrestrial Cyanobacteria.</title>
        <authorList>
            <person name="Ward R.D."/>
            <person name="Stajich J.E."/>
            <person name="Johansen J.R."/>
            <person name="Huntemann M."/>
            <person name="Clum A."/>
            <person name="Foster B."/>
            <person name="Foster B."/>
            <person name="Roux S."/>
            <person name="Palaniappan K."/>
            <person name="Varghese N."/>
            <person name="Mukherjee S."/>
            <person name="Reddy T.B.K."/>
            <person name="Daum C."/>
            <person name="Copeland A."/>
            <person name="Chen I.A."/>
            <person name="Ivanova N.N."/>
            <person name="Kyrpides N.C."/>
            <person name="Shapiro N."/>
            <person name="Eloe-Fadrosh E.A."/>
            <person name="Pietrasiak N."/>
        </authorList>
    </citation>
    <scope>NUCLEOTIDE SEQUENCE</scope>
    <source>
        <strain evidence="4">HA4357-MV3</strain>
    </source>
</reference>
<sequence>MEIQNAQFTQIATEVVNNNIDSKEVHKALPTLAEIQTWLIIHLAQQMGIEPDQVDVKTAFERYGLDSSAAVGLIGDLEDWLGYELDPTLIYDYPNIEALSQHLAHPSFVTFGRE</sequence>
<dbReference type="SUPFAM" id="SSF47336">
    <property type="entry name" value="ACP-like"/>
    <property type="match status" value="1"/>
</dbReference>
<evidence type="ECO:0000313" key="5">
    <source>
        <dbReference type="Proteomes" id="UP000813215"/>
    </source>
</evidence>
<dbReference type="AlphaFoldDB" id="A0A9E3HDG2"/>